<dbReference type="STRING" id="1036808.A0A0C3DZD7"/>
<accession>A0A0C3DZD7</accession>
<dbReference type="PANTHER" id="PTHR44329">
    <property type="entry name" value="SERINE/THREONINE-PROTEIN KINASE TNNI3K-RELATED"/>
    <property type="match status" value="1"/>
</dbReference>
<dbReference type="InterPro" id="IPR000719">
    <property type="entry name" value="Prot_kinase_dom"/>
</dbReference>
<reference evidence="3" key="2">
    <citation type="submission" date="2015-01" db="EMBL/GenBank/DDBJ databases">
        <title>Evolutionary Origins and Diversification of the Mycorrhizal Mutualists.</title>
        <authorList>
            <consortium name="DOE Joint Genome Institute"/>
            <consortium name="Mycorrhizal Genomics Consortium"/>
            <person name="Kohler A."/>
            <person name="Kuo A."/>
            <person name="Nagy L.G."/>
            <person name="Floudas D."/>
            <person name="Copeland A."/>
            <person name="Barry K.W."/>
            <person name="Cichocki N."/>
            <person name="Veneault-Fourrey C."/>
            <person name="LaButti K."/>
            <person name="Lindquist E.A."/>
            <person name="Lipzen A."/>
            <person name="Lundell T."/>
            <person name="Morin E."/>
            <person name="Murat C."/>
            <person name="Riley R."/>
            <person name="Ohm R."/>
            <person name="Sun H."/>
            <person name="Tunlid A."/>
            <person name="Henrissat B."/>
            <person name="Grigoriev I.V."/>
            <person name="Hibbett D.S."/>
            <person name="Martin F."/>
        </authorList>
    </citation>
    <scope>NUCLEOTIDE SEQUENCE [LARGE SCALE GENOMIC DNA]</scope>
    <source>
        <strain evidence="3">Foug A</strain>
    </source>
</reference>
<dbReference type="Pfam" id="PF07714">
    <property type="entry name" value="PK_Tyr_Ser-Thr"/>
    <property type="match status" value="1"/>
</dbReference>
<dbReference type="PANTHER" id="PTHR44329:SF214">
    <property type="entry name" value="PROTEIN KINASE DOMAIN-CONTAINING PROTEIN"/>
    <property type="match status" value="1"/>
</dbReference>
<evidence type="ECO:0000313" key="2">
    <source>
        <dbReference type="EMBL" id="KIM61231.1"/>
    </source>
</evidence>
<dbReference type="GO" id="GO:0005524">
    <property type="term" value="F:ATP binding"/>
    <property type="evidence" value="ECO:0007669"/>
    <property type="project" value="InterPro"/>
</dbReference>
<dbReference type="PROSITE" id="PS50011">
    <property type="entry name" value="PROTEIN_KINASE_DOM"/>
    <property type="match status" value="1"/>
</dbReference>
<dbReference type="AlphaFoldDB" id="A0A0C3DZD7"/>
<sequence>DISTWCKVHHDNILPVLGITTKFDNAVSVVSHWMEGGNAHDYVRNNDVSPVPLVCLVGIASGLRYLHGHHSHPIYHGNLRGHNVLVSQSGQALLTDFGLSELLGSSFNPRLVNWTPPEHLDGFKGSPEGDVWAFGMTALELFTRSFPFHDIQDVKQRIVEGPPERPSGCSRLTDKWWEIFSSCW</sequence>
<dbReference type="HOGENOM" id="CLU_000288_7_18_1"/>
<dbReference type="InterPro" id="IPR011009">
    <property type="entry name" value="Kinase-like_dom_sf"/>
</dbReference>
<dbReference type="InParanoid" id="A0A0C3DZD7"/>
<proteinExistence type="predicted"/>
<dbReference type="Proteomes" id="UP000053989">
    <property type="component" value="Unassembled WGS sequence"/>
</dbReference>
<name>A0A0C3DZD7_9AGAM</name>
<evidence type="ECO:0000313" key="3">
    <source>
        <dbReference type="Proteomes" id="UP000053989"/>
    </source>
</evidence>
<protein>
    <recommendedName>
        <fullName evidence="1">Protein kinase domain-containing protein</fullName>
    </recommendedName>
</protein>
<feature type="domain" description="Protein kinase" evidence="1">
    <location>
        <begin position="1"/>
        <end position="184"/>
    </location>
</feature>
<feature type="non-terminal residue" evidence="2">
    <location>
        <position position="1"/>
    </location>
</feature>
<gene>
    <name evidence="2" type="ORF">SCLCIDRAFT_53638</name>
</gene>
<dbReference type="Gene3D" id="1.10.510.10">
    <property type="entry name" value="Transferase(Phosphotransferase) domain 1"/>
    <property type="match status" value="1"/>
</dbReference>
<evidence type="ECO:0000259" key="1">
    <source>
        <dbReference type="PROSITE" id="PS50011"/>
    </source>
</evidence>
<dbReference type="OrthoDB" id="4062651at2759"/>
<organism evidence="2 3">
    <name type="scientific">Scleroderma citrinum Foug A</name>
    <dbReference type="NCBI Taxonomy" id="1036808"/>
    <lineage>
        <taxon>Eukaryota</taxon>
        <taxon>Fungi</taxon>
        <taxon>Dikarya</taxon>
        <taxon>Basidiomycota</taxon>
        <taxon>Agaricomycotina</taxon>
        <taxon>Agaricomycetes</taxon>
        <taxon>Agaricomycetidae</taxon>
        <taxon>Boletales</taxon>
        <taxon>Sclerodermatineae</taxon>
        <taxon>Sclerodermataceae</taxon>
        <taxon>Scleroderma</taxon>
    </lineage>
</organism>
<keyword evidence="3" id="KW-1185">Reference proteome</keyword>
<dbReference type="EMBL" id="KN822054">
    <property type="protein sequence ID" value="KIM61231.1"/>
    <property type="molecule type" value="Genomic_DNA"/>
</dbReference>
<feature type="non-terminal residue" evidence="2">
    <location>
        <position position="184"/>
    </location>
</feature>
<dbReference type="GO" id="GO:0004674">
    <property type="term" value="F:protein serine/threonine kinase activity"/>
    <property type="evidence" value="ECO:0007669"/>
    <property type="project" value="TreeGrafter"/>
</dbReference>
<dbReference type="SUPFAM" id="SSF56112">
    <property type="entry name" value="Protein kinase-like (PK-like)"/>
    <property type="match status" value="1"/>
</dbReference>
<reference evidence="2 3" key="1">
    <citation type="submission" date="2014-04" db="EMBL/GenBank/DDBJ databases">
        <authorList>
            <consortium name="DOE Joint Genome Institute"/>
            <person name="Kuo A."/>
            <person name="Kohler A."/>
            <person name="Nagy L.G."/>
            <person name="Floudas D."/>
            <person name="Copeland A."/>
            <person name="Barry K.W."/>
            <person name="Cichocki N."/>
            <person name="Veneault-Fourrey C."/>
            <person name="LaButti K."/>
            <person name="Lindquist E.A."/>
            <person name="Lipzen A."/>
            <person name="Lundell T."/>
            <person name="Morin E."/>
            <person name="Murat C."/>
            <person name="Sun H."/>
            <person name="Tunlid A."/>
            <person name="Henrissat B."/>
            <person name="Grigoriev I.V."/>
            <person name="Hibbett D.S."/>
            <person name="Martin F."/>
            <person name="Nordberg H.P."/>
            <person name="Cantor M.N."/>
            <person name="Hua S.X."/>
        </authorList>
    </citation>
    <scope>NUCLEOTIDE SEQUENCE [LARGE SCALE GENOMIC DNA]</scope>
    <source>
        <strain evidence="2 3">Foug A</strain>
    </source>
</reference>
<dbReference type="InterPro" id="IPR051681">
    <property type="entry name" value="Ser/Thr_Kinases-Pseudokinases"/>
</dbReference>
<dbReference type="InterPro" id="IPR001245">
    <property type="entry name" value="Ser-Thr/Tyr_kinase_cat_dom"/>
</dbReference>